<dbReference type="Proteomes" id="UP000280861">
    <property type="component" value="Unassembled WGS sequence"/>
</dbReference>
<dbReference type="CDD" id="cd07729">
    <property type="entry name" value="AHL_lactonase_MBL-fold"/>
    <property type="match status" value="1"/>
</dbReference>
<proteinExistence type="inferred from homology"/>
<dbReference type="SUPFAM" id="SSF56281">
    <property type="entry name" value="Metallo-hydrolase/oxidoreductase"/>
    <property type="match status" value="1"/>
</dbReference>
<dbReference type="Gene3D" id="3.60.15.10">
    <property type="entry name" value="Ribonuclease Z/Hydroxyacylglutathione hydrolase-like"/>
    <property type="match status" value="1"/>
</dbReference>
<evidence type="ECO:0000313" key="7">
    <source>
        <dbReference type="EMBL" id="VDC18529.1"/>
    </source>
</evidence>
<dbReference type="Pfam" id="PF00753">
    <property type="entry name" value="Lactamase_B"/>
    <property type="match status" value="1"/>
</dbReference>
<feature type="domain" description="Metallo-beta-lactamase" evidence="6">
    <location>
        <begin position="50"/>
        <end position="252"/>
    </location>
</feature>
<accession>A0A3P5W5G0</accession>
<evidence type="ECO:0000256" key="1">
    <source>
        <dbReference type="ARBA" id="ARBA00001947"/>
    </source>
</evidence>
<gene>
    <name evidence="7" type="primary">aiiA</name>
    <name evidence="7" type="ORF">PSET11_00363</name>
</gene>
<dbReference type="PANTHER" id="PTHR42978:SF7">
    <property type="entry name" value="METALLO-HYDROLASE RV2300C-RELATED"/>
    <property type="match status" value="1"/>
</dbReference>
<dbReference type="InterPro" id="IPR051013">
    <property type="entry name" value="MBL_superfamily_lactonases"/>
</dbReference>
<dbReference type="RefSeq" id="WP_160118947.1">
    <property type="nucleotide sequence ID" value="NZ_CBCRYA010000005.1"/>
</dbReference>
<dbReference type="PANTHER" id="PTHR42978">
    <property type="entry name" value="QUORUM-QUENCHING LACTONASE YTNP-RELATED-RELATED"/>
    <property type="match status" value="1"/>
</dbReference>
<dbReference type="EC" id="3.1.1.81" evidence="7"/>
<evidence type="ECO:0000256" key="3">
    <source>
        <dbReference type="ARBA" id="ARBA00022723"/>
    </source>
</evidence>
<dbReference type="GO" id="GO:0046872">
    <property type="term" value="F:metal ion binding"/>
    <property type="evidence" value="ECO:0007669"/>
    <property type="project" value="UniProtKB-KW"/>
</dbReference>
<keyword evidence="4 7" id="KW-0378">Hydrolase</keyword>
<name>A0A3P5W5G0_9MICC</name>
<organism evidence="7 8">
    <name type="scientific">Arthrobacter ulcerisalmonis</name>
    <dbReference type="NCBI Taxonomy" id="2483813"/>
    <lineage>
        <taxon>Bacteria</taxon>
        <taxon>Bacillati</taxon>
        <taxon>Actinomycetota</taxon>
        <taxon>Actinomycetes</taxon>
        <taxon>Micrococcales</taxon>
        <taxon>Micrococcaceae</taxon>
        <taxon>Arthrobacter</taxon>
    </lineage>
</organism>
<dbReference type="GO" id="GO:0102007">
    <property type="term" value="F:acyl-L-homoserine-lactone lactonohydrolase activity"/>
    <property type="evidence" value="ECO:0007669"/>
    <property type="project" value="UniProtKB-EC"/>
</dbReference>
<dbReference type="EMBL" id="UXAU01000009">
    <property type="protein sequence ID" value="VDC18529.1"/>
    <property type="molecule type" value="Genomic_DNA"/>
</dbReference>
<protein>
    <submittedName>
        <fullName evidence="7">N-acyl homoserine lactonase</fullName>
        <ecNumber evidence="7">3.1.1.81</ecNumber>
    </submittedName>
</protein>
<keyword evidence="3" id="KW-0479">Metal-binding</keyword>
<keyword evidence="5" id="KW-0862">Zinc</keyword>
<dbReference type="AlphaFoldDB" id="A0A3P5W5G0"/>
<comment type="cofactor">
    <cofactor evidence="1">
        <name>Zn(2+)</name>
        <dbReference type="ChEBI" id="CHEBI:29105"/>
    </cofactor>
</comment>
<evidence type="ECO:0000259" key="6">
    <source>
        <dbReference type="SMART" id="SM00849"/>
    </source>
</evidence>
<dbReference type="OrthoDB" id="3196337at2"/>
<keyword evidence="8" id="KW-1185">Reference proteome</keyword>
<evidence type="ECO:0000256" key="2">
    <source>
        <dbReference type="ARBA" id="ARBA00007749"/>
    </source>
</evidence>
<dbReference type="InterPro" id="IPR036866">
    <property type="entry name" value="RibonucZ/Hydroxyglut_hydro"/>
</dbReference>
<comment type="similarity">
    <text evidence="2">Belongs to the metallo-beta-lactamase superfamily.</text>
</comment>
<evidence type="ECO:0000256" key="5">
    <source>
        <dbReference type="ARBA" id="ARBA00022833"/>
    </source>
</evidence>
<evidence type="ECO:0000256" key="4">
    <source>
        <dbReference type="ARBA" id="ARBA00022801"/>
    </source>
</evidence>
<sequence>MVHEQAISHSNDDGEYEVVVVRCGELLTTRAEMFRDYEQYDEADGEFRLDYYFWVLRNQHRTVVVDTGFSVEGAVSRGRTLHIDPREALPRLGIFRDTECSLIITHAHYDHIGNLDYFNCANVLMALAEFDYWLGRQPGGRRTDPLVDDRDLDALSTVRDENRLRLLEKTEQIAPGVWALMGSGHTPGQIMVLVQTAEGPLLLTSDAVHFDEELRRTMPFKHMCDLEEAGATYQLINDLLADGTATIMVAGHEPEVMSRFPRTAGLEEHAVSIGASSEPIQHATKEARKNND</sequence>
<dbReference type="InterPro" id="IPR001279">
    <property type="entry name" value="Metallo-B-lactamas"/>
</dbReference>
<evidence type="ECO:0000313" key="8">
    <source>
        <dbReference type="Proteomes" id="UP000280861"/>
    </source>
</evidence>
<reference evidence="7 8" key="1">
    <citation type="submission" date="2018-11" db="EMBL/GenBank/DDBJ databases">
        <authorList>
            <person name="Criscuolo A."/>
        </authorList>
    </citation>
    <scope>NUCLEOTIDE SEQUENCE [LARGE SCALE GENOMIC DNA]</scope>
    <source>
        <strain evidence="7">AT11b</strain>
    </source>
</reference>
<dbReference type="SMART" id="SM00849">
    <property type="entry name" value="Lactamase_B"/>
    <property type="match status" value="1"/>
</dbReference>